<evidence type="ECO:0000313" key="2">
    <source>
        <dbReference type="EMBL" id="VDD96718.1"/>
    </source>
</evidence>
<name>A0A0N4VMS3_ENTVE</name>
<dbReference type="AlphaFoldDB" id="A0A0N4VMS3"/>
<accession>A0A0N4VMS3</accession>
<proteinExistence type="predicted"/>
<evidence type="ECO:0000313" key="3">
    <source>
        <dbReference type="Proteomes" id="UP000274131"/>
    </source>
</evidence>
<feature type="compositionally biased region" description="Basic and acidic residues" evidence="1">
    <location>
        <begin position="56"/>
        <end position="66"/>
    </location>
</feature>
<organism evidence="4">
    <name type="scientific">Enterobius vermicularis</name>
    <name type="common">Human pinworm</name>
    <dbReference type="NCBI Taxonomy" id="51028"/>
    <lineage>
        <taxon>Eukaryota</taxon>
        <taxon>Metazoa</taxon>
        <taxon>Ecdysozoa</taxon>
        <taxon>Nematoda</taxon>
        <taxon>Chromadorea</taxon>
        <taxon>Rhabditida</taxon>
        <taxon>Spirurina</taxon>
        <taxon>Oxyuridomorpha</taxon>
        <taxon>Oxyuroidea</taxon>
        <taxon>Oxyuridae</taxon>
        <taxon>Enterobius</taxon>
    </lineage>
</organism>
<evidence type="ECO:0000313" key="4">
    <source>
        <dbReference type="WBParaSite" id="EVEC_0001225001-mRNA-1"/>
    </source>
</evidence>
<feature type="region of interest" description="Disordered" evidence="1">
    <location>
        <begin position="35"/>
        <end position="66"/>
    </location>
</feature>
<keyword evidence="3" id="KW-1185">Reference proteome</keyword>
<reference evidence="4" key="1">
    <citation type="submission" date="2017-02" db="UniProtKB">
        <authorList>
            <consortium name="WormBaseParasite"/>
        </authorList>
    </citation>
    <scope>IDENTIFICATION</scope>
</reference>
<sequence>MEGDRREQRRGGRNRRAENGWVALCETSGALVRAGAQRNGGGKGDGGRGKWTRVGAEGDRRRGVSAEDEAFDRLKTANLSERNSKIEESEKCHPLPTPCIHLALTFVRFSSLNQPHIIFLRSCVLLE</sequence>
<reference evidence="2 3" key="2">
    <citation type="submission" date="2018-10" db="EMBL/GenBank/DDBJ databases">
        <authorList>
            <consortium name="Pathogen Informatics"/>
        </authorList>
    </citation>
    <scope>NUCLEOTIDE SEQUENCE [LARGE SCALE GENOMIC DNA]</scope>
</reference>
<dbReference type="WBParaSite" id="EVEC_0001225001-mRNA-1">
    <property type="protein sequence ID" value="EVEC_0001225001-mRNA-1"/>
    <property type="gene ID" value="EVEC_0001225001"/>
</dbReference>
<dbReference type="EMBL" id="UXUI01012121">
    <property type="protein sequence ID" value="VDD96718.1"/>
    <property type="molecule type" value="Genomic_DNA"/>
</dbReference>
<dbReference type="Proteomes" id="UP000274131">
    <property type="component" value="Unassembled WGS sequence"/>
</dbReference>
<gene>
    <name evidence="2" type="ORF">EVEC_LOCUS11469</name>
</gene>
<evidence type="ECO:0000256" key="1">
    <source>
        <dbReference type="SAM" id="MobiDB-lite"/>
    </source>
</evidence>
<protein>
    <submittedName>
        <fullName evidence="4">DUF834 domain-containing protein</fullName>
    </submittedName>
</protein>